<evidence type="ECO:0000256" key="8">
    <source>
        <dbReference type="SAM" id="Phobius"/>
    </source>
</evidence>
<dbReference type="Pfam" id="PF02706">
    <property type="entry name" value="Wzz"/>
    <property type="match status" value="1"/>
</dbReference>
<keyword evidence="11" id="KW-1185">Reference proteome</keyword>
<keyword evidence="4 8" id="KW-0812">Transmembrane</keyword>
<feature type="domain" description="Polysaccharide chain length determinant N-terminal" evidence="9">
    <location>
        <begin position="3"/>
        <end position="92"/>
    </location>
</feature>
<protein>
    <submittedName>
        <fullName evidence="10">Capsular polysaccharide biosynthesis protein</fullName>
    </submittedName>
</protein>
<dbReference type="InterPro" id="IPR050445">
    <property type="entry name" value="Bact_polysacc_biosynth/exp"/>
</dbReference>
<evidence type="ECO:0000256" key="2">
    <source>
        <dbReference type="ARBA" id="ARBA00006683"/>
    </source>
</evidence>
<comment type="similarity">
    <text evidence="2">Belongs to the CpsC/CapA family.</text>
</comment>
<feature type="compositionally biased region" description="Low complexity" evidence="7">
    <location>
        <begin position="248"/>
        <end position="258"/>
    </location>
</feature>
<evidence type="ECO:0000259" key="9">
    <source>
        <dbReference type="Pfam" id="PF02706"/>
    </source>
</evidence>
<feature type="region of interest" description="Disordered" evidence="7">
    <location>
        <begin position="226"/>
        <end position="265"/>
    </location>
</feature>
<evidence type="ECO:0000256" key="4">
    <source>
        <dbReference type="ARBA" id="ARBA00022692"/>
    </source>
</evidence>
<proteinExistence type="inferred from homology"/>
<dbReference type="PANTHER" id="PTHR32309:SF13">
    <property type="entry name" value="FERRIC ENTEROBACTIN TRANSPORT PROTEIN FEPE"/>
    <property type="match status" value="1"/>
</dbReference>
<dbReference type="AlphaFoldDB" id="A0A660KXL0"/>
<dbReference type="GO" id="GO:0004713">
    <property type="term" value="F:protein tyrosine kinase activity"/>
    <property type="evidence" value="ECO:0007669"/>
    <property type="project" value="TreeGrafter"/>
</dbReference>
<evidence type="ECO:0000256" key="7">
    <source>
        <dbReference type="SAM" id="MobiDB-lite"/>
    </source>
</evidence>
<dbReference type="PANTHER" id="PTHR32309">
    <property type="entry name" value="TYROSINE-PROTEIN KINASE"/>
    <property type="match status" value="1"/>
</dbReference>
<dbReference type="InterPro" id="IPR003856">
    <property type="entry name" value="LPS_length_determ_N"/>
</dbReference>
<keyword evidence="6 8" id="KW-0472">Membrane</keyword>
<comment type="subcellular location">
    <subcellularLocation>
        <location evidence="1">Cell membrane</location>
        <topology evidence="1">Multi-pass membrane protein</topology>
    </subcellularLocation>
</comment>
<dbReference type="RefSeq" id="WP_170143570.1">
    <property type="nucleotide sequence ID" value="NZ_RBIJ01000002.1"/>
</dbReference>
<feature type="transmembrane region" description="Helical" evidence="8">
    <location>
        <begin position="171"/>
        <end position="193"/>
    </location>
</feature>
<name>A0A660KXL0_9BACL</name>
<evidence type="ECO:0000313" key="10">
    <source>
        <dbReference type="EMBL" id="RKQ85530.1"/>
    </source>
</evidence>
<keyword evidence="3" id="KW-1003">Cell membrane</keyword>
<dbReference type="Proteomes" id="UP000267019">
    <property type="component" value="Unassembled WGS sequence"/>
</dbReference>
<comment type="caution">
    <text evidence="10">The sequence shown here is derived from an EMBL/GenBank/DDBJ whole genome shotgun (WGS) entry which is preliminary data.</text>
</comment>
<organism evidence="10 11">
    <name type="scientific">Brockia lithotrophica</name>
    <dbReference type="NCBI Taxonomy" id="933949"/>
    <lineage>
        <taxon>Bacteria</taxon>
        <taxon>Bacillati</taxon>
        <taxon>Bacillota</taxon>
        <taxon>Bacilli</taxon>
        <taxon>Bacillales</taxon>
        <taxon>Bacillales Family X. Incertae Sedis</taxon>
        <taxon>Brockia</taxon>
    </lineage>
</organism>
<evidence type="ECO:0000256" key="5">
    <source>
        <dbReference type="ARBA" id="ARBA00022989"/>
    </source>
</evidence>
<dbReference type="EMBL" id="RBIJ01000002">
    <property type="protein sequence ID" value="RKQ85530.1"/>
    <property type="molecule type" value="Genomic_DNA"/>
</dbReference>
<evidence type="ECO:0000256" key="3">
    <source>
        <dbReference type="ARBA" id="ARBA00022475"/>
    </source>
</evidence>
<feature type="transmembrane region" description="Helical" evidence="8">
    <location>
        <begin position="18"/>
        <end position="39"/>
    </location>
</feature>
<evidence type="ECO:0000256" key="6">
    <source>
        <dbReference type="ARBA" id="ARBA00023136"/>
    </source>
</evidence>
<evidence type="ECO:0000313" key="11">
    <source>
        <dbReference type="Proteomes" id="UP000267019"/>
    </source>
</evidence>
<dbReference type="GO" id="GO:0005886">
    <property type="term" value="C:plasma membrane"/>
    <property type="evidence" value="ECO:0007669"/>
    <property type="project" value="UniProtKB-SubCell"/>
</dbReference>
<sequence>MSEELGLQDVVRVLRKRLIWIILLTIIGALIAYVFSAYFTTPVYSASTQLIVNPKQNENAPLTYSDLQISLNLIETYKEVLKSPRILEKVVQLTGYSKGVGELNKHVKVNTVKQSQVLSVTVEDTSPERAAVLANAIAKVFQQEIPKILRVDNVEILAEAYPPSSPVRPKVFLNTLVGGVIGLFAGILLAFLLEALDTTFREEKQIEEVLGLPVLGEVGIVSTAGRRKRPRGLAPTAMFQEEEKAKPKPGTSTSGSPPHEGRVEV</sequence>
<evidence type="ECO:0000256" key="1">
    <source>
        <dbReference type="ARBA" id="ARBA00004651"/>
    </source>
</evidence>
<keyword evidence="5 8" id="KW-1133">Transmembrane helix</keyword>
<accession>A0A660KXL0</accession>
<gene>
    <name evidence="10" type="ORF">C7438_0928</name>
</gene>
<reference evidence="10 11" key="1">
    <citation type="submission" date="2018-10" db="EMBL/GenBank/DDBJ databases">
        <title>Genomic Encyclopedia of Type Strains, Phase IV (KMG-IV): sequencing the most valuable type-strain genomes for metagenomic binning, comparative biology and taxonomic classification.</title>
        <authorList>
            <person name="Goeker M."/>
        </authorList>
    </citation>
    <scope>NUCLEOTIDE SEQUENCE [LARGE SCALE GENOMIC DNA]</scope>
    <source>
        <strain evidence="10 11">DSM 22653</strain>
    </source>
</reference>